<dbReference type="PANTHER" id="PTHR46093:SF5">
    <property type="entry name" value="OS02G0822800 PROTEIN"/>
    <property type="match status" value="1"/>
</dbReference>
<keyword evidence="2" id="KW-0677">Repeat</keyword>
<comment type="caution">
    <text evidence="5">The sequence shown here is derived from an EMBL/GenBank/DDBJ whole genome shotgun (WGS) entry which is preliminary data.</text>
</comment>
<dbReference type="Pfam" id="PF01344">
    <property type="entry name" value="Kelch_1"/>
    <property type="match status" value="1"/>
</dbReference>
<dbReference type="Gene3D" id="2.120.10.80">
    <property type="entry name" value="Kelch-type beta propeller"/>
    <property type="match status" value="2"/>
</dbReference>
<evidence type="ECO:0000313" key="6">
    <source>
        <dbReference type="Proteomes" id="UP001141806"/>
    </source>
</evidence>
<accession>A0A9Q0R032</accession>
<keyword evidence="1" id="KW-0880">Kelch repeat</keyword>
<dbReference type="OrthoDB" id="10251809at2759"/>
<reference evidence="5" key="1">
    <citation type="journal article" date="2023" name="Plant J.">
        <title>The genome of the king protea, Protea cynaroides.</title>
        <authorList>
            <person name="Chang J."/>
            <person name="Duong T.A."/>
            <person name="Schoeman C."/>
            <person name="Ma X."/>
            <person name="Roodt D."/>
            <person name="Barker N."/>
            <person name="Li Z."/>
            <person name="Van de Peer Y."/>
            <person name="Mizrachi E."/>
        </authorList>
    </citation>
    <scope>NUCLEOTIDE SEQUENCE</scope>
    <source>
        <tissue evidence="5">Young leaves</tissue>
    </source>
</reference>
<gene>
    <name evidence="5" type="ORF">NE237_008765</name>
</gene>
<evidence type="ECO:0000256" key="1">
    <source>
        <dbReference type="ARBA" id="ARBA00022441"/>
    </source>
</evidence>
<sequence length="523" mass="57673">MGTEEIKSGLDSNYWPSNMAYDQWIALPITGSRPAARYKHAAIVANERLYIAGGSRNGRHLSDIQVFDLRTLAWSALKLHLDPNIDNLEGNGSPAILPATSGHSLVKWENKLLVVAGHSKESSEYVTVWSIDLETYQCSVVKTSGKVPRSCGGQSVSLSGSSLIMFGGEETSRKLLNDIHILDLKTMTWDYVETKKTPPAPRFDHTAAVHAERYLLIFGGSSHSTCFSDLHVLDLQTVEWSQPQIQGDLVTPRAGHAGITVDGNWYIVGGGDNRSGASETLVLNMDKLVWSVLTRVNERDPLASEGLSLCSALVDGENYLIAFGGYNGKYNNEVFVLRPKPRDSARPKIFKSPAAAAAAASVTAAYAFATKIEKKPNFTSTEDSNLQEVQIKSTLQDFTVEINSVTAEKKTLESSLTEVRMENSKLKGDLEEMNNNLADLSKELHSVQGQLTAERSRCSKLETQIEELKKMLESLQSIEDQVHILRNEKFALEQEMELTSARTHQRQSSGGIWQWIAGDTQNS</sequence>
<dbReference type="InterPro" id="IPR015915">
    <property type="entry name" value="Kelch-typ_b-propeller"/>
</dbReference>
<dbReference type="InterPro" id="IPR056819">
    <property type="entry name" value="ACBP4-6_C"/>
</dbReference>
<feature type="coiled-coil region" evidence="3">
    <location>
        <begin position="416"/>
        <end position="495"/>
    </location>
</feature>
<dbReference type="EMBL" id="JAMYWD010000002">
    <property type="protein sequence ID" value="KAJ4977985.1"/>
    <property type="molecule type" value="Genomic_DNA"/>
</dbReference>
<dbReference type="AlphaFoldDB" id="A0A9Q0R032"/>
<evidence type="ECO:0000259" key="4">
    <source>
        <dbReference type="Pfam" id="PF24922"/>
    </source>
</evidence>
<dbReference type="Gene3D" id="1.20.5.1160">
    <property type="entry name" value="Vasodilator-stimulated phosphoprotein"/>
    <property type="match status" value="1"/>
</dbReference>
<feature type="domain" description="Acyl-CoA-binding" evidence="4">
    <location>
        <begin position="399"/>
        <end position="499"/>
    </location>
</feature>
<dbReference type="SUPFAM" id="SSF117281">
    <property type="entry name" value="Kelch motif"/>
    <property type="match status" value="1"/>
</dbReference>
<dbReference type="Proteomes" id="UP001141806">
    <property type="component" value="Unassembled WGS sequence"/>
</dbReference>
<protein>
    <recommendedName>
        <fullName evidence="4">Acyl-CoA-binding domain-containing protein</fullName>
    </recommendedName>
</protein>
<dbReference type="Pfam" id="PF24922">
    <property type="entry name" value="ACBP4_C"/>
    <property type="match status" value="1"/>
</dbReference>
<keyword evidence="6" id="KW-1185">Reference proteome</keyword>
<name>A0A9Q0R032_9MAGN</name>
<evidence type="ECO:0000256" key="2">
    <source>
        <dbReference type="ARBA" id="ARBA00022737"/>
    </source>
</evidence>
<organism evidence="5 6">
    <name type="scientific">Protea cynaroides</name>
    <dbReference type="NCBI Taxonomy" id="273540"/>
    <lineage>
        <taxon>Eukaryota</taxon>
        <taxon>Viridiplantae</taxon>
        <taxon>Streptophyta</taxon>
        <taxon>Embryophyta</taxon>
        <taxon>Tracheophyta</taxon>
        <taxon>Spermatophyta</taxon>
        <taxon>Magnoliopsida</taxon>
        <taxon>Proteales</taxon>
        <taxon>Proteaceae</taxon>
        <taxon>Protea</taxon>
    </lineage>
</organism>
<dbReference type="Pfam" id="PF24681">
    <property type="entry name" value="Kelch_KLHDC2_KLHL20_DRC7"/>
    <property type="match status" value="1"/>
</dbReference>
<dbReference type="InterPro" id="IPR006652">
    <property type="entry name" value="Kelch_1"/>
</dbReference>
<evidence type="ECO:0000256" key="3">
    <source>
        <dbReference type="SAM" id="Coils"/>
    </source>
</evidence>
<keyword evidence="3" id="KW-0175">Coiled coil</keyword>
<proteinExistence type="predicted"/>
<dbReference type="PANTHER" id="PTHR46093">
    <property type="entry name" value="ACYL-COA-BINDING DOMAIN-CONTAINING PROTEIN 5"/>
    <property type="match status" value="1"/>
</dbReference>
<evidence type="ECO:0000313" key="5">
    <source>
        <dbReference type="EMBL" id="KAJ4977985.1"/>
    </source>
</evidence>